<dbReference type="GeneID" id="18841434"/>
<dbReference type="RefSeq" id="XP_007371215.1">
    <property type="nucleotide sequence ID" value="XM_007371153.1"/>
</dbReference>
<evidence type="ECO:0000313" key="1">
    <source>
        <dbReference type="EMBL" id="EJF56021.1"/>
    </source>
</evidence>
<reference evidence="1 2" key="1">
    <citation type="journal article" date="2012" name="Science">
        <title>The Paleozoic origin of enzymatic lignin decomposition reconstructed from 31 fungal genomes.</title>
        <authorList>
            <person name="Floudas D."/>
            <person name="Binder M."/>
            <person name="Riley R."/>
            <person name="Barry K."/>
            <person name="Blanchette R.A."/>
            <person name="Henrissat B."/>
            <person name="Martinez A.T."/>
            <person name="Otillar R."/>
            <person name="Spatafora J.W."/>
            <person name="Yadav J.S."/>
            <person name="Aerts A."/>
            <person name="Benoit I."/>
            <person name="Boyd A."/>
            <person name="Carlson A."/>
            <person name="Copeland A."/>
            <person name="Coutinho P.M."/>
            <person name="de Vries R.P."/>
            <person name="Ferreira P."/>
            <person name="Findley K."/>
            <person name="Foster B."/>
            <person name="Gaskell J."/>
            <person name="Glotzer D."/>
            <person name="Gorecki P."/>
            <person name="Heitman J."/>
            <person name="Hesse C."/>
            <person name="Hori C."/>
            <person name="Igarashi K."/>
            <person name="Jurgens J.A."/>
            <person name="Kallen N."/>
            <person name="Kersten P."/>
            <person name="Kohler A."/>
            <person name="Kuees U."/>
            <person name="Kumar T.K.A."/>
            <person name="Kuo A."/>
            <person name="LaButti K."/>
            <person name="Larrondo L.F."/>
            <person name="Lindquist E."/>
            <person name="Ling A."/>
            <person name="Lombard V."/>
            <person name="Lucas S."/>
            <person name="Lundell T."/>
            <person name="Martin R."/>
            <person name="McLaughlin D.J."/>
            <person name="Morgenstern I."/>
            <person name="Morin E."/>
            <person name="Murat C."/>
            <person name="Nagy L.G."/>
            <person name="Nolan M."/>
            <person name="Ohm R.A."/>
            <person name="Patyshakuliyeva A."/>
            <person name="Rokas A."/>
            <person name="Ruiz-Duenas F.J."/>
            <person name="Sabat G."/>
            <person name="Salamov A."/>
            <person name="Samejima M."/>
            <person name="Schmutz J."/>
            <person name="Slot J.C."/>
            <person name="St John F."/>
            <person name="Stenlid J."/>
            <person name="Sun H."/>
            <person name="Sun S."/>
            <person name="Syed K."/>
            <person name="Tsang A."/>
            <person name="Wiebenga A."/>
            <person name="Young D."/>
            <person name="Pisabarro A."/>
            <person name="Eastwood D.C."/>
            <person name="Martin F."/>
            <person name="Cullen D."/>
            <person name="Grigoriev I.V."/>
            <person name="Hibbett D.S."/>
        </authorList>
    </citation>
    <scope>NUCLEOTIDE SEQUENCE [LARGE SCALE GENOMIC DNA]</scope>
    <source>
        <strain evidence="1 2">LYAD-421 SS1</strain>
    </source>
</reference>
<dbReference type="HOGENOM" id="CLU_1786793_0_0_1"/>
<dbReference type="EMBL" id="JH719487">
    <property type="protein sequence ID" value="EJF56021.1"/>
    <property type="molecule type" value="Genomic_DNA"/>
</dbReference>
<proteinExistence type="predicted"/>
<name>R7SIM5_DICSQ</name>
<organism evidence="1 2">
    <name type="scientific">Dichomitus squalens (strain LYAD-421)</name>
    <name type="common">Western red white-rot fungus</name>
    <dbReference type="NCBI Taxonomy" id="732165"/>
    <lineage>
        <taxon>Eukaryota</taxon>
        <taxon>Fungi</taxon>
        <taxon>Dikarya</taxon>
        <taxon>Basidiomycota</taxon>
        <taxon>Agaricomycotina</taxon>
        <taxon>Agaricomycetes</taxon>
        <taxon>Polyporales</taxon>
        <taxon>Polyporaceae</taxon>
        <taxon>Dichomitus</taxon>
    </lineage>
</organism>
<sequence length="145" mass="16547">MTASLDEELETLNLHLPLLDPLHYISPLAALLEFGNEAHQVAMDAWSVAETVRVLRFADSRLERCLKQSGKIPNGALYLADLRTVWLEEDFDSPVYTEGKERKENERFNGAAPFTHHSTSFYRPLDLALHEHKLFSLSFPDQGEH</sequence>
<dbReference type="Proteomes" id="UP000053319">
    <property type="component" value="Unassembled WGS sequence"/>
</dbReference>
<accession>R7SIM5</accession>
<dbReference type="AlphaFoldDB" id="R7SIM5"/>
<dbReference type="KEGG" id="dsq:DICSQDRAFT_184024"/>
<gene>
    <name evidence="1" type="ORF">DICSQDRAFT_184024</name>
</gene>
<protein>
    <submittedName>
        <fullName evidence="1">Uncharacterized protein</fullName>
    </submittedName>
</protein>
<evidence type="ECO:0000313" key="2">
    <source>
        <dbReference type="Proteomes" id="UP000053319"/>
    </source>
</evidence>